<feature type="transmembrane region" description="Helical" evidence="6">
    <location>
        <begin position="433"/>
        <end position="457"/>
    </location>
</feature>
<comment type="similarity">
    <text evidence="2 6">Belongs to the multi antimicrobial extrusion (MATE) (TC 2.A.66.1) family.</text>
</comment>
<dbReference type="CDD" id="cd13132">
    <property type="entry name" value="MATE_eukaryotic"/>
    <property type="match status" value="1"/>
</dbReference>
<evidence type="ECO:0000256" key="7">
    <source>
        <dbReference type="SAM" id="MobiDB-lite"/>
    </source>
</evidence>
<keyword evidence="5 6" id="KW-0472">Membrane</keyword>
<gene>
    <name evidence="8" type="ORF">LITE_LOCUS8170</name>
</gene>
<dbReference type="InterPro" id="IPR045069">
    <property type="entry name" value="MATE_euk"/>
</dbReference>
<feature type="transmembrane region" description="Helical" evidence="6">
    <location>
        <begin position="358"/>
        <end position="380"/>
    </location>
</feature>
<reference evidence="8" key="1">
    <citation type="submission" date="2022-08" db="EMBL/GenBank/DDBJ databases">
        <authorList>
            <person name="Gutierrez-Valencia J."/>
        </authorList>
    </citation>
    <scope>NUCLEOTIDE SEQUENCE</scope>
</reference>
<evidence type="ECO:0000256" key="4">
    <source>
        <dbReference type="ARBA" id="ARBA00022989"/>
    </source>
</evidence>
<evidence type="ECO:0000256" key="3">
    <source>
        <dbReference type="ARBA" id="ARBA00022692"/>
    </source>
</evidence>
<comment type="subcellular location">
    <subcellularLocation>
        <location evidence="1">Membrane</location>
        <topology evidence="1">Multi-pass membrane protein</topology>
    </subcellularLocation>
</comment>
<feature type="transmembrane region" description="Helical" evidence="6">
    <location>
        <begin position="463"/>
        <end position="484"/>
    </location>
</feature>
<dbReference type="GO" id="GO:0015297">
    <property type="term" value="F:antiporter activity"/>
    <property type="evidence" value="ECO:0007669"/>
    <property type="project" value="InterPro"/>
</dbReference>
<protein>
    <recommendedName>
        <fullName evidence="6">Protein DETOXIFICATION</fullName>
    </recommendedName>
    <alternativeName>
        <fullName evidence="6">Multidrug and toxic compound extrusion protein</fullName>
    </alternativeName>
</protein>
<keyword evidence="3 6" id="KW-0812">Transmembrane</keyword>
<evidence type="ECO:0000256" key="6">
    <source>
        <dbReference type="RuleBase" id="RU004914"/>
    </source>
</evidence>
<comment type="caution">
    <text evidence="8">The sequence shown here is derived from an EMBL/GenBank/DDBJ whole genome shotgun (WGS) entry which is preliminary data.</text>
</comment>
<feature type="compositionally biased region" description="Basic and acidic residues" evidence="7">
    <location>
        <begin position="1"/>
        <end position="20"/>
    </location>
</feature>
<name>A0AAV0I8R8_9ROSI</name>
<keyword evidence="9" id="KW-1185">Reference proteome</keyword>
<dbReference type="Proteomes" id="UP001154282">
    <property type="component" value="Unassembled WGS sequence"/>
</dbReference>
<evidence type="ECO:0000256" key="2">
    <source>
        <dbReference type="ARBA" id="ARBA00010199"/>
    </source>
</evidence>
<evidence type="ECO:0000256" key="5">
    <source>
        <dbReference type="ARBA" id="ARBA00023136"/>
    </source>
</evidence>
<evidence type="ECO:0000256" key="1">
    <source>
        <dbReference type="ARBA" id="ARBA00004141"/>
    </source>
</evidence>
<feature type="transmembrane region" description="Helical" evidence="6">
    <location>
        <begin position="274"/>
        <end position="293"/>
    </location>
</feature>
<feature type="transmembrane region" description="Helical" evidence="6">
    <location>
        <begin position="203"/>
        <end position="222"/>
    </location>
</feature>
<proteinExistence type="inferred from homology"/>
<dbReference type="GO" id="GO:0042910">
    <property type="term" value="F:xenobiotic transmembrane transporter activity"/>
    <property type="evidence" value="ECO:0007669"/>
    <property type="project" value="InterPro"/>
</dbReference>
<dbReference type="EMBL" id="CAMGYJ010000003">
    <property type="protein sequence ID" value="CAI0394005.1"/>
    <property type="molecule type" value="Genomic_DNA"/>
</dbReference>
<evidence type="ECO:0000313" key="8">
    <source>
        <dbReference type="EMBL" id="CAI0394005.1"/>
    </source>
</evidence>
<dbReference type="PANTHER" id="PTHR11206">
    <property type="entry name" value="MULTIDRUG RESISTANCE PROTEIN"/>
    <property type="match status" value="1"/>
</dbReference>
<feature type="region of interest" description="Disordered" evidence="7">
    <location>
        <begin position="1"/>
        <end position="22"/>
    </location>
</feature>
<dbReference type="Pfam" id="PF01554">
    <property type="entry name" value="MatE"/>
    <property type="match status" value="2"/>
</dbReference>
<evidence type="ECO:0000313" key="9">
    <source>
        <dbReference type="Proteomes" id="UP001154282"/>
    </source>
</evidence>
<feature type="transmembrane region" description="Helical" evidence="6">
    <location>
        <begin position="55"/>
        <end position="79"/>
    </location>
</feature>
<keyword evidence="4 6" id="KW-1133">Transmembrane helix</keyword>
<feature type="transmembrane region" description="Helical" evidence="6">
    <location>
        <begin position="400"/>
        <end position="421"/>
    </location>
</feature>
<feature type="transmembrane region" description="Helical" evidence="6">
    <location>
        <begin position="313"/>
        <end position="338"/>
    </location>
</feature>
<sequence length="512" mass="55642">MIFESQRERGNPKQKMDKNPSDLQAPLIVLSSTEQSSRQSRFSRDEILEEVKKQLWLAGPLISVNFFTYLLQVISVMFVGHLGELPLAGASMATSFASVTAISLLEGMASALETLCGQSYGAKQHHLLGVHLQRAMIVLLLAAIPLSFVSGYAEPILLCFGQDPEIAAEAGEYARFVIPSVFGLAILEPHVRFLQSQNNVVPLTVTAGAATLVHVFVCWALVFRSGLGSRGAALANGVSYWINALTLFVYVRVSPTCKETWTGWSREAFQGIPEFVRLAIPSAIMLSLQTWSFEMMVLLGGLLPNPKLETSVLSISLNTSAMIFTISLGLSASVSFILGYFCSTRVSNELGAGRPRTAILAVNVALAMAMTEWILVGIVLVSGRNVWGYLYSKEERVVKYVAKMLLLIAACHLFDAIQAVLSGICRGCGKQKLGAVINLGAYYMIGIPCSILLAFVYRIGGKGLWIGIIIAAIFQALFFSVVTVKTSWEKEAKKAKDRVYGAIIEEQGHALS</sequence>
<feature type="transmembrane region" description="Helical" evidence="6">
    <location>
        <begin position="135"/>
        <end position="153"/>
    </location>
</feature>
<accession>A0AAV0I8R8</accession>
<dbReference type="InterPro" id="IPR002528">
    <property type="entry name" value="MATE_fam"/>
</dbReference>
<feature type="transmembrane region" description="Helical" evidence="6">
    <location>
        <begin position="234"/>
        <end position="253"/>
    </location>
</feature>
<dbReference type="GO" id="GO:1990961">
    <property type="term" value="P:xenobiotic detoxification by transmembrane export across the plasma membrane"/>
    <property type="evidence" value="ECO:0007669"/>
    <property type="project" value="InterPro"/>
</dbReference>
<organism evidence="8 9">
    <name type="scientific">Linum tenue</name>
    <dbReference type="NCBI Taxonomy" id="586396"/>
    <lineage>
        <taxon>Eukaryota</taxon>
        <taxon>Viridiplantae</taxon>
        <taxon>Streptophyta</taxon>
        <taxon>Embryophyta</taxon>
        <taxon>Tracheophyta</taxon>
        <taxon>Spermatophyta</taxon>
        <taxon>Magnoliopsida</taxon>
        <taxon>eudicotyledons</taxon>
        <taxon>Gunneridae</taxon>
        <taxon>Pentapetalae</taxon>
        <taxon>rosids</taxon>
        <taxon>fabids</taxon>
        <taxon>Malpighiales</taxon>
        <taxon>Linaceae</taxon>
        <taxon>Linum</taxon>
    </lineage>
</organism>
<dbReference type="AlphaFoldDB" id="A0AAV0I8R8"/>
<dbReference type="NCBIfam" id="TIGR00797">
    <property type="entry name" value="matE"/>
    <property type="match status" value="1"/>
</dbReference>
<dbReference type="GO" id="GO:0016020">
    <property type="term" value="C:membrane"/>
    <property type="evidence" value="ECO:0007669"/>
    <property type="project" value="UniProtKB-SubCell"/>
</dbReference>